<feature type="chain" id="PRO_5031681053" evidence="1 4">
    <location>
        <begin position="20"/>
        <end position="312"/>
    </location>
</feature>
<proteinExistence type="evidence at transcript level"/>
<dbReference type="CTD" id="100192267"/>
<evidence type="ECO:0000313" key="2">
    <source>
        <dbReference type="EMBL" id="AAR31143.1"/>
    </source>
</evidence>
<keyword evidence="1 4" id="KW-0732">Signal</keyword>
<dbReference type="EMBL" id="AY422083">
    <property type="protein sequence ID" value="AAR31143.1"/>
    <property type="molecule type" value="mRNA"/>
</dbReference>
<dbReference type="KEGG" id="hmg:100192267"/>
<name>Q6TGB9_HYDVU</name>
<accession>Q6TGB9</accession>
<dbReference type="RefSeq" id="NP_001267748.1">
    <property type="nucleotide sequence ID" value="NM_001280819.1"/>
</dbReference>
<dbReference type="AlphaFoldDB" id="Q6TGB9"/>
<dbReference type="Proteomes" id="UP001652625">
    <property type="component" value="Chromosome 05"/>
</dbReference>
<evidence type="ECO:0000256" key="1">
    <source>
        <dbReference type="SAM" id="SignalP"/>
    </source>
</evidence>
<evidence type="ECO:0000313" key="4">
    <source>
        <dbReference type="RefSeq" id="NP_001267748.1"/>
    </source>
</evidence>
<sequence>MKSIAVLFVSVLVFQCVSAKSLSVKLPTKCEDVLPADTCASLKTAAAKLKVNTQLVNDAVINAVKKNIQNTQEIILFVKDTLVEKATNFQCTDVLSAEQCDKIGSIGKNLKLKTSDVSKAIKEAVVNGVDQAKVIYARAVRFLLNDVKNVNCETLVSAEVCKKVADYAKSLKLSTTDATNAVKEAIVQGANNAADYFNNAAEYLRAQISCENVLSADTCEKVRKIADKFSVSLTEVNSVIRSAVASGVTKVTDLYKHAVNFIIEKWTQSFGDEPMMYKRSIDQEEIKETVVRAVWRIMDVITPPLKNANING</sequence>
<protein>
    <submittedName>
        <fullName evidence="2 4">Zebra</fullName>
    </submittedName>
</protein>
<dbReference type="OrthoDB" id="6034457at2759"/>
<feature type="signal peptide" evidence="1">
    <location>
        <begin position="1"/>
        <end position="19"/>
    </location>
</feature>
<organism evidence="2">
    <name type="scientific">Hydra vulgaris</name>
    <name type="common">Hydra</name>
    <name type="synonym">Hydra attenuata</name>
    <dbReference type="NCBI Taxonomy" id="6087"/>
    <lineage>
        <taxon>Eukaryota</taxon>
        <taxon>Metazoa</taxon>
        <taxon>Cnidaria</taxon>
        <taxon>Hydrozoa</taxon>
        <taxon>Hydroidolina</taxon>
        <taxon>Anthoathecata</taxon>
        <taxon>Aplanulata</taxon>
        <taxon>Hydridae</taxon>
        <taxon>Hydra</taxon>
    </lineage>
</organism>
<gene>
    <name evidence="4" type="primary">hyzebra</name>
</gene>
<keyword evidence="3" id="KW-1185">Reference proteome</keyword>
<reference evidence="4" key="2">
    <citation type="submission" date="2025-04" db="UniProtKB">
        <authorList>
            <consortium name="RefSeq"/>
        </authorList>
    </citation>
    <scope>IDENTIFICATION</scope>
</reference>
<evidence type="ECO:0000313" key="3">
    <source>
        <dbReference type="Proteomes" id="UP001652625"/>
    </source>
</evidence>
<reference evidence="2" key="1">
    <citation type="submission" date="2003-09" db="EMBL/GenBank/DDBJ databases">
        <title>HyZebra, novel protein involved in budding and regeneration in Hydra magnipapillata.</title>
        <authorList>
            <person name="Franke A."/>
            <person name="Augustin R."/>
            <person name="Bosch T.C.G."/>
        </authorList>
    </citation>
    <scope>NUCLEOTIDE SEQUENCE</scope>
</reference>
<dbReference type="GeneID" id="100192267"/>